<keyword evidence="3" id="KW-0949">S-adenosyl-L-methionine</keyword>
<dbReference type="PANTHER" id="PTHR21392">
    <property type="entry name" value="TRNA-URIDINE AMINOCARBOXYPROPYLTRANSFERASE 2"/>
    <property type="match status" value="1"/>
</dbReference>
<evidence type="ECO:0000313" key="7">
    <source>
        <dbReference type="EMBL" id="KAB0672541.1"/>
    </source>
</evidence>
<keyword evidence="8" id="KW-1185">Reference proteome</keyword>
<organism evidence="7 8">
    <name type="scientific">Oryzomonas sagensis</name>
    <dbReference type="NCBI Taxonomy" id="2603857"/>
    <lineage>
        <taxon>Bacteria</taxon>
        <taxon>Pseudomonadati</taxon>
        <taxon>Thermodesulfobacteriota</taxon>
        <taxon>Desulfuromonadia</taxon>
        <taxon>Geobacterales</taxon>
        <taxon>Geobacteraceae</taxon>
        <taxon>Oryzomonas</taxon>
    </lineage>
</organism>
<dbReference type="InterPro" id="IPR039262">
    <property type="entry name" value="DTWD2/TAPT"/>
</dbReference>
<reference evidence="7 8" key="1">
    <citation type="journal article" date="2020" name="Microorganisms">
        <title>Description of Three Novel Members in the Family Geobacteraceae, Oryzomonas japonicum gen. nov., sp. nov., Oryzomonas sagensis sp. nov., and Oryzomonas ruber sp. nov.</title>
        <authorList>
            <person name="Xu Z."/>
            <person name="Masuda Y."/>
            <person name="Hayakawa C."/>
            <person name="Ushijima N."/>
            <person name="Kawano K."/>
            <person name="Shiratori Y."/>
            <person name="Senoo K."/>
            <person name="Itoh H."/>
        </authorList>
    </citation>
    <scope>NUCLEOTIDE SEQUENCE [LARGE SCALE GENOMIC DNA]</scope>
    <source>
        <strain evidence="7 8">Red100</strain>
    </source>
</reference>
<feature type="domain" description="DTW" evidence="6">
    <location>
        <begin position="1"/>
        <end position="159"/>
    </location>
</feature>
<evidence type="ECO:0000259" key="6">
    <source>
        <dbReference type="SMART" id="SM01144"/>
    </source>
</evidence>
<sequence length="171" mass="19204">MGSGAHEMKFTLLTHFKEFEKPSNTGKLVLEVLGDAAEQVRWDRLNPPAGLVEEIEAGGVALVYPGAPDENDDDLTGIDHFVLIDGTWHEARKIHQRSPYLLKLRRVCLKPTGKSLYNLRKNQKEACLCTAECVMEILRSTGRNEEAERLRERFLAFIRPPGVMRGAVPGH</sequence>
<comment type="similarity">
    <text evidence="5">Belongs to the TDD superfamily. DTWD2 family.</text>
</comment>
<keyword evidence="4" id="KW-0819">tRNA processing</keyword>
<comment type="caution">
    <text evidence="7">The sequence shown here is derived from an EMBL/GenBank/DDBJ whole genome shotgun (WGS) entry which is preliminary data.</text>
</comment>
<evidence type="ECO:0000256" key="4">
    <source>
        <dbReference type="ARBA" id="ARBA00022694"/>
    </source>
</evidence>
<evidence type="ECO:0000256" key="2">
    <source>
        <dbReference type="ARBA" id="ARBA00022679"/>
    </source>
</evidence>
<evidence type="ECO:0000256" key="3">
    <source>
        <dbReference type="ARBA" id="ARBA00022691"/>
    </source>
</evidence>
<dbReference type="Proteomes" id="UP000798046">
    <property type="component" value="Unassembled WGS sequence"/>
</dbReference>
<dbReference type="RefSeq" id="WP_151156429.1">
    <property type="nucleotide sequence ID" value="NZ_VZRA01000001.1"/>
</dbReference>
<dbReference type="InterPro" id="IPR005636">
    <property type="entry name" value="DTW"/>
</dbReference>
<gene>
    <name evidence="7" type="ORF">F6V30_06090</name>
</gene>
<evidence type="ECO:0000256" key="5">
    <source>
        <dbReference type="ARBA" id="ARBA00034489"/>
    </source>
</evidence>
<dbReference type="PANTHER" id="PTHR21392:SF0">
    <property type="entry name" value="TRNA-URIDINE AMINOCARBOXYPROPYLTRANSFERASE 2"/>
    <property type="match status" value="1"/>
</dbReference>
<name>A0ABQ6TU19_9BACT</name>
<keyword evidence="2" id="KW-0808">Transferase</keyword>
<evidence type="ECO:0000313" key="8">
    <source>
        <dbReference type="Proteomes" id="UP000798046"/>
    </source>
</evidence>
<dbReference type="EMBL" id="VZRA01000001">
    <property type="protein sequence ID" value="KAB0672541.1"/>
    <property type="molecule type" value="Genomic_DNA"/>
</dbReference>
<dbReference type="SMART" id="SM01144">
    <property type="entry name" value="DTW"/>
    <property type="match status" value="1"/>
</dbReference>
<accession>A0ABQ6TU19</accession>
<proteinExistence type="inferred from homology"/>
<dbReference type="EC" id="2.5.1.25" evidence="1"/>
<dbReference type="Pfam" id="PF03942">
    <property type="entry name" value="DTW"/>
    <property type="match status" value="1"/>
</dbReference>
<evidence type="ECO:0000256" key="1">
    <source>
        <dbReference type="ARBA" id="ARBA00012386"/>
    </source>
</evidence>
<protein>
    <recommendedName>
        <fullName evidence="1">tRNA-uridine aminocarboxypropyltransferase</fullName>
        <ecNumber evidence="1">2.5.1.25</ecNumber>
    </recommendedName>
</protein>